<keyword evidence="1" id="KW-0175">Coiled coil</keyword>
<feature type="coiled-coil region" evidence="1">
    <location>
        <begin position="100"/>
        <end position="141"/>
    </location>
</feature>
<evidence type="ECO:0000256" key="1">
    <source>
        <dbReference type="SAM" id="Coils"/>
    </source>
</evidence>
<reference evidence="2" key="1">
    <citation type="submission" date="2016-10" db="EMBL/GenBank/DDBJ databases">
        <authorList>
            <person name="de Groot N.N."/>
        </authorList>
    </citation>
    <scope>NUCLEOTIDE SEQUENCE</scope>
</reference>
<dbReference type="AlphaFoldDB" id="A0A1W1BIG0"/>
<protein>
    <submittedName>
        <fullName evidence="2">Uncharacterized protein</fullName>
    </submittedName>
</protein>
<sequence length="143" mass="16687">MIELMMDMALCLVVALIIGFVIGWLFSKALGNEEYDMDYDELSSREDEHNRQLKVLELKYEKEKRLRANEEKKGKDLKFELMKKVTLLKNTTNMLEEAKANTSSNRVNELEKLLKEKNAELVEFESVLVKAEETIEKLKKINS</sequence>
<gene>
    <name evidence="2" type="ORF">MNB_SV-12-1520</name>
</gene>
<feature type="coiled-coil region" evidence="1">
    <location>
        <begin position="32"/>
        <end position="73"/>
    </location>
</feature>
<accession>A0A1W1BIG0</accession>
<organism evidence="2">
    <name type="scientific">hydrothermal vent metagenome</name>
    <dbReference type="NCBI Taxonomy" id="652676"/>
    <lineage>
        <taxon>unclassified sequences</taxon>
        <taxon>metagenomes</taxon>
        <taxon>ecological metagenomes</taxon>
    </lineage>
</organism>
<name>A0A1W1BIG0_9ZZZZ</name>
<dbReference type="EMBL" id="FPHE01000040">
    <property type="protein sequence ID" value="SFV53241.1"/>
    <property type="molecule type" value="Genomic_DNA"/>
</dbReference>
<proteinExistence type="predicted"/>
<evidence type="ECO:0000313" key="2">
    <source>
        <dbReference type="EMBL" id="SFV53241.1"/>
    </source>
</evidence>